<dbReference type="PROSITE" id="PS51746">
    <property type="entry name" value="PPM_2"/>
    <property type="match status" value="1"/>
</dbReference>
<accession>A0AAW1PVM9</accession>
<keyword evidence="5 9" id="KW-0378">Hydrolase</keyword>
<dbReference type="GO" id="GO:0004722">
    <property type="term" value="F:protein serine/threonine phosphatase activity"/>
    <property type="evidence" value="ECO:0007669"/>
    <property type="project" value="UniProtKB-EC"/>
</dbReference>
<dbReference type="Pfam" id="PF00481">
    <property type="entry name" value="PP2C"/>
    <property type="match status" value="1"/>
</dbReference>
<dbReference type="SUPFAM" id="SSF81606">
    <property type="entry name" value="PP2C-like"/>
    <property type="match status" value="1"/>
</dbReference>
<dbReference type="InterPro" id="IPR015655">
    <property type="entry name" value="PP2C"/>
</dbReference>
<dbReference type="InterPro" id="IPR036457">
    <property type="entry name" value="PPM-type-like_dom_sf"/>
</dbReference>
<evidence type="ECO:0000256" key="3">
    <source>
        <dbReference type="ARBA" id="ARBA00013081"/>
    </source>
</evidence>
<evidence type="ECO:0000313" key="12">
    <source>
        <dbReference type="EMBL" id="KAK9814008.1"/>
    </source>
</evidence>
<dbReference type="PROSITE" id="PS01032">
    <property type="entry name" value="PPM_1"/>
    <property type="match status" value="1"/>
</dbReference>
<keyword evidence="7 9" id="KW-0904">Protein phosphatase</keyword>
<feature type="compositionally biased region" description="Polar residues" evidence="10">
    <location>
        <begin position="434"/>
        <end position="448"/>
    </location>
</feature>
<evidence type="ECO:0000256" key="6">
    <source>
        <dbReference type="ARBA" id="ARBA00022842"/>
    </source>
</evidence>
<keyword evidence="6" id="KW-0460">Magnesium</keyword>
<dbReference type="InterPro" id="IPR001932">
    <property type="entry name" value="PPM-type_phosphatase-like_dom"/>
</dbReference>
<organism evidence="12 13">
    <name type="scientific">Symbiochloris irregularis</name>
    <dbReference type="NCBI Taxonomy" id="706552"/>
    <lineage>
        <taxon>Eukaryota</taxon>
        <taxon>Viridiplantae</taxon>
        <taxon>Chlorophyta</taxon>
        <taxon>core chlorophytes</taxon>
        <taxon>Trebouxiophyceae</taxon>
        <taxon>Trebouxiales</taxon>
        <taxon>Trebouxiaceae</taxon>
        <taxon>Symbiochloris</taxon>
    </lineage>
</organism>
<evidence type="ECO:0000256" key="5">
    <source>
        <dbReference type="ARBA" id="ARBA00022801"/>
    </source>
</evidence>
<gene>
    <name evidence="12" type="ORF">WJX73_008908</name>
</gene>
<sequence length="448" mass="48620">MGCGGSKNKNSVDLTTLQRFSAPTNVPPERLSVLLPKTGPLGQTNYWNRLSLSKQPHEVELTKSRFSLKYAFTSLRGFYPDALQKSNQDEVCANQLFGENLEQLLFAVFDGHGSEGHLCAQFAKNKLTDNLLSDKTFKHDPQQGLRSALVLLNKQLHSSRIDDSMSGTTAIVGLIRDRTLYVANVGDSRAVLALQGPDGIIARPLSNDQTPFRADERARVRTEGAEVLTMRQMETGEGETDGFTSEEEQGGDPPRLWAPGASWPGTAFTRSIGDSVAEAIGVCAEPEIETVDLVPAHRFLVLASDGVFEFMSNDDVVQLVLAHPDPQSAAVALVSAAYSKWLDYEQRTDDISCVIIQFHGLEHSVPNPPAVPDLQSGARTTSFNSSEDQPLQQKNMPRSSSSASLNAILSKEVTRKDSRRDVSKSPSGKHVLSTVPSIDSASLTAVGT</sequence>
<evidence type="ECO:0000256" key="10">
    <source>
        <dbReference type="SAM" id="MobiDB-lite"/>
    </source>
</evidence>
<evidence type="ECO:0000313" key="13">
    <source>
        <dbReference type="Proteomes" id="UP001465755"/>
    </source>
</evidence>
<evidence type="ECO:0000256" key="1">
    <source>
        <dbReference type="ARBA" id="ARBA00001936"/>
    </source>
</evidence>
<comment type="cofactor">
    <cofactor evidence="2">
        <name>Mg(2+)</name>
        <dbReference type="ChEBI" id="CHEBI:18420"/>
    </cofactor>
</comment>
<evidence type="ECO:0000256" key="8">
    <source>
        <dbReference type="ARBA" id="ARBA00023211"/>
    </source>
</evidence>
<dbReference type="AlphaFoldDB" id="A0AAW1PVM9"/>
<name>A0AAW1PVM9_9CHLO</name>
<evidence type="ECO:0000259" key="11">
    <source>
        <dbReference type="PROSITE" id="PS51746"/>
    </source>
</evidence>
<dbReference type="CDD" id="cd00143">
    <property type="entry name" value="PP2Cc"/>
    <property type="match status" value="1"/>
</dbReference>
<comment type="cofactor">
    <cofactor evidence="1">
        <name>Mn(2+)</name>
        <dbReference type="ChEBI" id="CHEBI:29035"/>
    </cofactor>
</comment>
<reference evidence="12 13" key="1">
    <citation type="journal article" date="2024" name="Nat. Commun.">
        <title>Phylogenomics reveals the evolutionary origins of lichenization in chlorophyte algae.</title>
        <authorList>
            <person name="Puginier C."/>
            <person name="Libourel C."/>
            <person name="Otte J."/>
            <person name="Skaloud P."/>
            <person name="Haon M."/>
            <person name="Grisel S."/>
            <person name="Petersen M."/>
            <person name="Berrin J.G."/>
            <person name="Delaux P.M."/>
            <person name="Dal Grande F."/>
            <person name="Keller J."/>
        </authorList>
    </citation>
    <scope>NUCLEOTIDE SEQUENCE [LARGE SCALE GENOMIC DNA]</scope>
    <source>
        <strain evidence="12 13">SAG 2036</strain>
    </source>
</reference>
<feature type="compositionally biased region" description="Low complexity" evidence="10">
    <location>
        <begin position="399"/>
        <end position="410"/>
    </location>
</feature>
<evidence type="ECO:0000256" key="9">
    <source>
        <dbReference type="RuleBase" id="RU003465"/>
    </source>
</evidence>
<dbReference type="Gene3D" id="3.60.40.10">
    <property type="entry name" value="PPM-type phosphatase domain"/>
    <property type="match status" value="1"/>
</dbReference>
<dbReference type="SMART" id="SM00331">
    <property type="entry name" value="PP2C_SIG"/>
    <property type="match status" value="1"/>
</dbReference>
<protein>
    <recommendedName>
        <fullName evidence="3">protein-serine/threonine phosphatase</fullName>
        <ecNumber evidence="3">3.1.3.16</ecNumber>
    </recommendedName>
</protein>
<comment type="caution">
    <text evidence="12">The sequence shown here is derived from an EMBL/GenBank/DDBJ whole genome shotgun (WGS) entry which is preliminary data.</text>
</comment>
<feature type="compositionally biased region" description="Polar residues" evidence="10">
    <location>
        <begin position="377"/>
        <end position="398"/>
    </location>
</feature>
<evidence type="ECO:0000256" key="2">
    <source>
        <dbReference type="ARBA" id="ARBA00001946"/>
    </source>
</evidence>
<keyword evidence="8" id="KW-0464">Manganese</keyword>
<dbReference type="GO" id="GO:0046872">
    <property type="term" value="F:metal ion binding"/>
    <property type="evidence" value="ECO:0007669"/>
    <property type="project" value="UniProtKB-KW"/>
</dbReference>
<feature type="region of interest" description="Disordered" evidence="10">
    <location>
        <begin position="235"/>
        <end position="260"/>
    </location>
</feature>
<evidence type="ECO:0000256" key="7">
    <source>
        <dbReference type="ARBA" id="ARBA00022912"/>
    </source>
</evidence>
<proteinExistence type="inferred from homology"/>
<dbReference type="EC" id="3.1.3.16" evidence="3"/>
<dbReference type="PANTHER" id="PTHR47992">
    <property type="entry name" value="PROTEIN PHOSPHATASE"/>
    <property type="match status" value="1"/>
</dbReference>
<comment type="similarity">
    <text evidence="9">Belongs to the PP2C family.</text>
</comment>
<evidence type="ECO:0000256" key="4">
    <source>
        <dbReference type="ARBA" id="ARBA00022723"/>
    </source>
</evidence>
<dbReference type="SMART" id="SM00332">
    <property type="entry name" value="PP2Cc"/>
    <property type="match status" value="1"/>
</dbReference>
<feature type="compositionally biased region" description="Acidic residues" evidence="10">
    <location>
        <begin position="236"/>
        <end position="250"/>
    </location>
</feature>
<keyword evidence="13" id="KW-1185">Reference proteome</keyword>
<feature type="region of interest" description="Disordered" evidence="10">
    <location>
        <begin position="366"/>
        <end position="448"/>
    </location>
</feature>
<dbReference type="EMBL" id="JALJOQ010000002">
    <property type="protein sequence ID" value="KAK9814008.1"/>
    <property type="molecule type" value="Genomic_DNA"/>
</dbReference>
<feature type="domain" description="PPM-type phosphatase" evidence="11">
    <location>
        <begin position="69"/>
        <end position="358"/>
    </location>
</feature>
<feature type="compositionally biased region" description="Basic and acidic residues" evidence="10">
    <location>
        <begin position="412"/>
        <end position="423"/>
    </location>
</feature>
<dbReference type="InterPro" id="IPR000222">
    <property type="entry name" value="PP2C_BS"/>
</dbReference>
<dbReference type="Proteomes" id="UP001465755">
    <property type="component" value="Unassembled WGS sequence"/>
</dbReference>
<keyword evidence="4" id="KW-0479">Metal-binding</keyword>